<keyword evidence="3" id="KW-0285">Flavoprotein</keyword>
<protein>
    <submittedName>
        <fullName evidence="7">Nitroreductase</fullName>
        <ecNumber evidence="7">1.6.99.3</ecNumber>
    </submittedName>
</protein>
<dbReference type="Gene3D" id="3.40.109.10">
    <property type="entry name" value="NADH Oxidase"/>
    <property type="match status" value="1"/>
</dbReference>
<sequence length="224" mass="24362">MTGADSFDALLAARSSCRAFLPDSVDRPIIEAILASAQKTASWCNSQPWQLFITTGAATDRFRTAYAAAADRSEPAPDFEFPSEYSGVYGQRRRECGRLLYESLGIERGDRARAQEAARDNYRFFGAPHVAIVTSPADLGLYGAIDCGAYVHNFMLAAKSRGVASIAQAALARHPEVIRRHFGMAPDRRVVCGISFGYADPAHPANAFRTPRAAIAEAAHFFEV</sequence>
<dbReference type="Proteomes" id="UP000058599">
    <property type="component" value="Chromosome"/>
</dbReference>
<name>A0AA86L2J9_9SPHN</name>
<keyword evidence="5 7" id="KW-0560">Oxidoreductase</keyword>
<dbReference type="EC" id="1.6.99.3" evidence="7"/>
<dbReference type="GO" id="GO:0016491">
    <property type="term" value="F:oxidoreductase activity"/>
    <property type="evidence" value="ECO:0007669"/>
    <property type="project" value="UniProtKB-KW"/>
</dbReference>
<dbReference type="Pfam" id="PF00881">
    <property type="entry name" value="Nitroreductase"/>
    <property type="match status" value="1"/>
</dbReference>
<comment type="similarity">
    <text evidence="2">Belongs to the nitroreductase family.</text>
</comment>
<accession>A0AA86L2J9</accession>
<evidence type="ECO:0000313" key="7">
    <source>
        <dbReference type="EMBL" id="AMG73478.1"/>
    </source>
</evidence>
<dbReference type="InterPro" id="IPR000415">
    <property type="entry name" value="Nitroreductase-like"/>
</dbReference>
<feature type="domain" description="Nitroreductase" evidence="6">
    <location>
        <begin position="12"/>
        <end position="198"/>
    </location>
</feature>
<dbReference type="PANTHER" id="PTHR43673">
    <property type="entry name" value="NAD(P)H NITROREDUCTASE YDGI-RELATED"/>
    <property type="match status" value="1"/>
</dbReference>
<gene>
    <name evidence="7" type="primary">pnbA</name>
    <name evidence="7" type="ORF">SGRAN_1085</name>
</gene>
<dbReference type="AlphaFoldDB" id="A0AA86L2J9"/>
<keyword evidence="4" id="KW-0288">FMN</keyword>
<evidence type="ECO:0000259" key="6">
    <source>
        <dbReference type="Pfam" id="PF00881"/>
    </source>
</evidence>
<dbReference type="SUPFAM" id="SSF55469">
    <property type="entry name" value="FMN-dependent nitroreductase-like"/>
    <property type="match status" value="1"/>
</dbReference>
<proteinExistence type="inferred from homology"/>
<evidence type="ECO:0000256" key="4">
    <source>
        <dbReference type="ARBA" id="ARBA00022643"/>
    </source>
</evidence>
<evidence type="ECO:0000256" key="1">
    <source>
        <dbReference type="ARBA" id="ARBA00001917"/>
    </source>
</evidence>
<reference evidence="7 8" key="1">
    <citation type="journal article" date="2016" name="BMC Genomics">
        <title>Genomic analysis of the nitrate-respiring Sphingopyxis granuli (formerly Sphingomonas macrogoltabida) strain TFA.</title>
        <authorList>
            <person name="Garcia-Romero I."/>
            <person name="Perez-Pulido A.J."/>
            <person name="Gonzalez-Flores Y.E."/>
            <person name="Reyes-Ramirez F."/>
            <person name="Santero E."/>
            <person name="Floriano B."/>
        </authorList>
    </citation>
    <scope>NUCLEOTIDE SEQUENCE [LARGE SCALE GENOMIC DNA]</scope>
    <source>
        <strain evidence="7 8">TFA</strain>
    </source>
</reference>
<evidence type="ECO:0000256" key="2">
    <source>
        <dbReference type="ARBA" id="ARBA00007118"/>
    </source>
</evidence>
<evidence type="ECO:0000256" key="5">
    <source>
        <dbReference type="ARBA" id="ARBA00023002"/>
    </source>
</evidence>
<keyword evidence="8" id="KW-1185">Reference proteome</keyword>
<dbReference type="CDD" id="cd02136">
    <property type="entry name" value="PnbA_NfnB-like"/>
    <property type="match status" value="1"/>
</dbReference>
<dbReference type="KEGG" id="sgi:SGRAN_1085"/>
<comment type="cofactor">
    <cofactor evidence="1">
        <name>FMN</name>
        <dbReference type="ChEBI" id="CHEBI:58210"/>
    </cofactor>
</comment>
<evidence type="ECO:0000313" key="8">
    <source>
        <dbReference type="Proteomes" id="UP000058599"/>
    </source>
</evidence>
<evidence type="ECO:0000256" key="3">
    <source>
        <dbReference type="ARBA" id="ARBA00022630"/>
    </source>
</evidence>
<organism evidence="7 8">
    <name type="scientific">Sphingopyxis granuli</name>
    <dbReference type="NCBI Taxonomy" id="267128"/>
    <lineage>
        <taxon>Bacteria</taxon>
        <taxon>Pseudomonadati</taxon>
        <taxon>Pseudomonadota</taxon>
        <taxon>Alphaproteobacteria</taxon>
        <taxon>Sphingomonadales</taxon>
        <taxon>Sphingomonadaceae</taxon>
        <taxon>Sphingopyxis</taxon>
    </lineage>
</organism>
<dbReference type="RefSeq" id="WP_067181354.1">
    <property type="nucleotide sequence ID" value="NZ_CP012199.1"/>
</dbReference>
<dbReference type="InterPro" id="IPR029479">
    <property type="entry name" value="Nitroreductase"/>
</dbReference>
<dbReference type="EMBL" id="CP012199">
    <property type="protein sequence ID" value="AMG73478.1"/>
    <property type="molecule type" value="Genomic_DNA"/>
</dbReference>
<dbReference type="PANTHER" id="PTHR43673:SF2">
    <property type="entry name" value="NITROREDUCTASE"/>
    <property type="match status" value="1"/>
</dbReference>